<dbReference type="PROSITE" id="PS00138">
    <property type="entry name" value="SUBTILASE_SER"/>
    <property type="match status" value="1"/>
</dbReference>
<dbReference type="CDD" id="cd04056">
    <property type="entry name" value="Peptidases_S53"/>
    <property type="match status" value="1"/>
</dbReference>
<comment type="caution">
    <text evidence="7">The sequence shown here is derived from an EMBL/GenBank/DDBJ whole genome shotgun (WGS) entry which is preliminary data.</text>
</comment>
<reference evidence="7 8" key="1">
    <citation type="submission" date="2019-06" db="EMBL/GenBank/DDBJ databases">
        <title>Description of Kitasatospora acidophila sp. nov. isolated from pine grove soil, and reclassification of Streptomyces novaecaesareae to Kitasatospora novaeceasareae comb. nov.</title>
        <authorList>
            <person name="Kim M.J."/>
        </authorList>
    </citation>
    <scope>NUCLEOTIDE SEQUENCE [LARGE SCALE GENOMIC DNA]</scope>
    <source>
        <strain evidence="7 8">MMS16-CNU292</strain>
    </source>
</reference>
<dbReference type="Gene3D" id="3.40.50.200">
    <property type="entry name" value="Peptidase S8/S53 domain"/>
    <property type="match status" value="1"/>
</dbReference>
<keyword evidence="2" id="KW-0378">Hydrolase</keyword>
<organism evidence="7 8">
    <name type="scientific">Kitasatospora acidiphila</name>
    <dbReference type="NCBI Taxonomy" id="2567942"/>
    <lineage>
        <taxon>Bacteria</taxon>
        <taxon>Bacillati</taxon>
        <taxon>Actinomycetota</taxon>
        <taxon>Actinomycetes</taxon>
        <taxon>Kitasatosporales</taxon>
        <taxon>Streptomycetaceae</taxon>
        <taxon>Kitasatospora</taxon>
    </lineage>
</organism>
<dbReference type="GO" id="GO:0006508">
    <property type="term" value="P:proteolysis"/>
    <property type="evidence" value="ECO:0007669"/>
    <property type="project" value="UniProtKB-KW"/>
</dbReference>
<feature type="chain" id="PRO_5021757702" description="Peptidase S53 domain-containing protein" evidence="5">
    <location>
        <begin position="31"/>
        <end position="507"/>
    </location>
</feature>
<dbReference type="InterPro" id="IPR036852">
    <property type="entry name" value="Peptidase_S8/S53_dom_sf"/>
</dbReference>
<dbReference type="SUPFAM" id="SSF52743">
    <property type="entry name" value="Subtilisin-like"/>
    <property type="match status" value="1"/>
</dbReference>
<keyword evidence="5" id="KW-0732">Signal</keyword>
<dbReference type="InterPro" id="IPR050819">
    <property type="entry name" value="Tripeptidyl-peptidase_I"/>
</dbReference>
<gene>
    <name evidence="7" type="ORF">E6W39_05800</name>
</gene>
<dbReference type="Proteomes" id="UP000319103">
    <property type="component" value="Unassembled WGS sequence"/>
</dbReference>
<evidence type="ECO:0000256" key="2">
    <source>
        <dbReference type="ARBA" id="ARBA00022801"/>
    </source>
</evidence>
<dbReference type="EMBL" id="VIGB01000003">
    <property type="protein sequence ID" value="TQF01866.1"/>
    <property type="molecule type" value="Genomic_DNA"/>
</dbReference>
<accession>A0A540VYM2</accession>
<evidence type="ECO:0000256" key="3">
    <source>
        <dbReference type="ARBA" id="ARBA00022825"/>
    </source>
</evidence>
<keyword evidence="1" id="KW-0645">Protease</keyword>
<dbReference type="PROSITE" id="PS51695">
    <property type="entry name" value="SEDOLISIN"/>
    <property type="match status" value="1"/>
</dbReference>
<keyword evidence="3" id="KW-0720">Serine protease</keyword>
<dbReference type="InterPro" id="IPR023828">
    <property type="entry name" value="Peptidase_S8_Ser-AS"/>
</dbReference>
<sequence>MEDYLKAITVRRLLLAGVSSLALAATGVLAAPGGSATVSAAYPAVHPTVADYLQLSAGATPPTQAQCAAAGRRCFSPQAVRAAYNLGPLYANGDDGRGQTIAIIDSYGSDTMAHDLHVFDQAFGVAAMCGEEGAACQPGMPSFSELHLQGSPATVAPPPTSQGTGQEDKAAWDLEVSLDVETAHAMAPGANILLVTTPTAETLGVQGMPQMMDAEQYVVDHHLANVISQSFSSDEGAFHSEASLENLRHAFKSAAQNGVTMLSSSGDSGSAGATKTPVKSGGTTLPYPSVGWPASDPLVTAVGGTYLCTDPGAVSGRTTDSSDNPAACQSNPGAAEVGWTGSGGGYSQYFAKPAYQSSLPAGSTAIGAMRGVPDVSLQAAPGTGALIYVSLPPDGSSGLKCGATACSSGWYDIGGTSLACPETAGLVSIADQLNGGGLGQINPALYKLSTDPAKYAADFNDVTLGNNTTDPTVPGYPATTGWDPITGLGTPNAAALLPDLVSAVHAG</sequence>
<keyword evidence="8" id="KW-1185">Reference proteome</keyword>
<evidence type="ECO:0000256" key="1">
    <source>
        <dbReference type="ARBA" id="ARBA00022670"/>
    </source>
</evidence>
<name>A0A540VYM2_9ACTN</name>
<evidence type="ECO:0000313" key="8">
    <source>
        <dbReference type="Proteomes" id="UP000319103"/>
    </source>
</evidence>
<dbReference type="PANTHER" id="PTHR14218">
    <property type="entry name" value="PROTEASE S8 TRIPEPTIDYL PEPTIDASE I CLN2"/>
    <property type="match status" value="1"/>
</dbReference>
<dbReference type="PANTHER" id="PTHR14218:SF15">
    <property type="entry name" value="TRIPEPTIDYL-PEPTIDASE 1"/>
    <property type="match status" value="1"/>
</dbReference>
<evidence type="ECO:0000259" key="6">
    <source>
        <dbReference type="PROSITE" id="PS51695"/>
    </source>
</evidence>
<dbReference type="GO" id="GO:0004252">
    <property type="term" value="F:serine-type endopeptidase activity"/>
    <property type="evidence" value="ECO:0007669"/>
    <property type="project" value="InterPro"/>
</dbReference>
<dbReference type="InterPro" id="IPR030400">
    <property type="entry name" value="Sedolisin_dom"/>
</dbReference>
<evidence type="ECO:0000256" key="4">
    <source>
        <dbReference type="SAM" id="MobiDB-lite"/>
    </source>
</evidence>
<feature type="region of interest" description="Disordered" evidence="4">
    <location>
        <begin position="146"/>
        <end position="168"/>
    </location>
</feature>
<feature type="domain" description="Peptidase S53" evidence="6">
    <location>
        <begin position="74"/>
        <end position="503"/>
    </location>
</feature>
<protein>
    <recommendedName>
        <fullName evidence="6">Peptidase S53 domain-containing protein</fullName>
    </recommendedName>
</protein>
<evidence type="ECO:0000313" key="7">
    <source>
        <dbReference type="EMBL" id="TQF01866.1"/>
    </source>
</evidence>
<feature type="signal peptide" evidence="5">
    <location>
        <begin position="1"/>
        <end position="30"/>
    </location>
</feature>
<dbReference type="AlphaFoldDB" id="A0A540VYM2"/>
<dbReference type="GO" id="GO:0008240">
    <property type="term" value="F:tripeptidyl-peptidase activity"/>
    <property type="evidence" value="ECO:0007669"/>
    <property type="project" value="TreeGrafter"/>
</dbReference>
<evidence type="ECO:0000256" key="5">
    <source>
        <dbReference type="SAM" id="SignalP"/>
    </source>
</evidence>
<proteinExistence type="predicted"/>